<evidence type="ECO:0000313" key="2">
    <source>
        <dbReference type="EMBL" id="KAH3702587.1"/>
    </source>
</evidence>
<evidence type="ECO:0000256" key="1">
    <source>
        <dbReference type="SAM" id="MobiDB-lite"/>
    </source>
</evidence>
<comment type="caution">
    <text evidence="2">The sequence shown here is derived from an EMBL/GenBank/DDBJ whole genome shotgun (WGS) entry which is preliminary data.</text>
</comment>
<dbReference type="EMBL" id="JAIWYP010000015">
    <property type="protein sequence ID" value="KAH3702587.1"/>
    <property type="molecule type" value="Genomic_DNA"/>
</dbReference>
<gene>
    <name evidence="2" type="ORF">DPMN_077611</name>
</gene>
<feature type="region of interest" description="Disordered" evidence="1">
    <location>
        <begin position="85"/>
        <end position="106"/>
    </location>
</feature>
<reference evidence="2" key="1">
    <citation type="journal article" date="2019" name="bioRxiv">
        <title>The Genome of the Zebra Mussel, Dreissena polymorpha: A Resource for Invasive Species Research.</title>
        <authorList>
            <person name="McCartney M.A."/>
            <person name="Auch B."/>
            <person name="Kono T."/>
            <person name="Mallez S."/>
            <person name="Zhang Y."/>
            <person name="Obille A."/>
            <person name="Becker A."/>
            <person name="Abrahante J.E."/>
            <person name="Garbe J."/>
            <person name="Badalamenti J.P."/>
            <person name="Herman A."/>
            <person name="Mangelson H."/>
            <person name="Liachko I."/>
            <person name="Sullivan S."/>
            <person name="Sone E.D."/>
            <person name="Koren S."/>
            <person name="Silverstein K.A.T."/>
            <person name="Beckman K.B."/>
            <person name="Gohl D.M."/>
        </authorList>
    </citation>
    <scope>NUCLEOTIDE SEQUENCE</scope>
    <source>
        <strain evidence="2">Duluth1</strain>
        <tissue evidence="2">Whole animal</tissue>
    </source>
</reference>
<sequence>MIQSFRVATLYNCTNGTNTDTNDTSTAVSPTLAIISYDNTGHYCVQSVEGTVDHYNSADERTESNCDTDHYYSTEVTDQTYERMKDGNDEYDQTTNTLSSESDSRKRENIYNKLRTDQHGDYDYFARPDHNISRPGNDYNKTNLASINDGIGDYNHIVSKTIERVNGKTDREQSCFDLLHGIKTQLQPLDDTDYAHAKI</sequence>
<name>A0A9D4BRI4_DREPO</name>
<keyword evidence="3" id="KW-1185">Reference proteome</keyword>
<accession>A0A9D4BRI4</accession>
<proteinExistence type="predicted"/>
<reference evidence="2" key="2">
    <citation type="submission" date="2020-11" db="EMBL/GenBank/DDBJ databases">
        <authorList>
            <person name="McCartney M.A."/>
            <person name="Auch B."/>
            <person name="Kono T."/>
            <person name="Mallez S."/>
            <person name="Becker A."/>
            <person name="Gohl D.M."/>
            <person name="Silverstein K.A.T."/>
            <person name="Koren S."/>
            <person name="Bechman K.B."/>
            <person name="Herman A."/>
            <person name="Abrahante J.E."/>
            <person name="Garbe J."/>
        </authorList>
    </citation>
    <scope>NUCLEOTIDE SEQUENCE</scope>
    <source>
        <strain evidence="2">Duluth1</strain>
        <tissue evidence="2">Whole animal</tissue>
    </source>
</reference>
<protein>
    <submittedName>
        <fullName evidence="2">Uncharacterized protein</fullName>
    </submittedName>
</protein>
<evidence type="ECO:0000313" key="3">
    <source>
        <dbReference type="Proteomes" id="UP000828390"/>
    </source>
</evidence>
<dbReference type="Proteomes" id="UP000828390">
    <property type="component" value="Unassembled WGS sequence"/>
</dbReference>
<organism evidence="2 3">
    <name type="scientific">Dreissena polymorpha</name>
    <name type="common">Zebra mussel</name>
    <name type="synonym">Mytilus polymorpha</name>
    <dbReference type="NCBI Taxonomy" id="45954"/>
    <lineage>
        <taxon>Eukaryota</taxon>
        <taxon>Metazoa</taxon>
        <taxon>Spiralia</taxon>
        <taxon>Lophotrochozoa</taxon>
        <taxon>Mollusca</taxon>
        <taxon>Bivalvia</taxon>
        <taxon>Autobranchia</taxon>
        <taxon>Heteroconchia</taxon>
        <taxon>Euheterodonta</taxon>
        <taxon>Imparidentia</taxon>
        <taxon>Neoheterodontei</taxon>
        <taxon>Myida</taxon>
        <taxon>Dreissenoidea</taxon>
        <taxon>Dreissenidae</taxon>
        <taxon>Dreissena</taxon>
    </lineage>
</organism>
<dbReference type="AlphaFoldDB" id="A0A9D4BRI4"/>